<dbReference type="Pfam" id="PF01261">
    <property type="entry name" value="AP_endonuc_2"/>
    <property type="match status" value="1"/>
</dbReference>
<dbReference type="InterPro" id="IPR050312">
    <property type="entry name" value="IolE/XylAMocC-like"/>
</dbReference>
<dbReference type="AlphaFoldDB" id="A0A6J6EQJ5"/>
<dbReference type="PANTHER" id="PTHR12110">
    <property type="entry name" value="HYDROXYPYRUVATE ISOMERASE"/>
    <property type="match status" value="1"/>
</dbReference>
<protein>
    <submittedName>
        <fullName evidence="2">Unannotated protein</fullName>
    </submittedName>
</protein>
<proteinExistence type="predicted"/>
<gene>
    <name evidence="2" type="ORF">UFOPK1722_00867</name>
</gene>
<dbReference type="PANTHER" id="PTHR12110:SF48">
    <property type="entry name" value="BLL3656 PROTEIN"/>
    <property type="match status" value="1"/>
</dbReference>
<dbReference type="InterPro" id="IPR036237">
    <property type="entry name" value="Xyl_isomerase-like_sf"/>
</dbReference>
<dbReference type="EMBL" id="CAEZTS010000065">
    <property type="protein sequence ID" value="CAB4578790.1"/>
    <property type="molecule type" value="Genomic_DNA"/>
</dbReference>
<dbReference type="InterPro" id="IPR013022">
    <property type="entry name" value="Xyl_isomerase-like_TIM-brl"/>
</dbReference>
<feature type="domain" description="Xylose isomerase-like TIM barrel" evidence="1">
    <location>
        <begin position="24"/>
        <end position="251"/>
    </location>
</feature>
<reference evidence="2" key="1">
    <citation type="submission" date="2020-05" db="EMBL/GenBank/DDBJ databases">
        <authorList>
            <person name="Chiriac C."/>
            <person name="Salcher M."/>
            <person name="Ghai R."/>
            <person name="Kavagutti S V."/>
        </authorList>
    </citation>
    <scope>NUCLEOTIDE SEQUENCE</scope>
</reference>
<accession>A0A6J6EQJ5</accession>
<name>A0A6J6EQJ5_9ZZZZ</name>
<evidence type="ECO:0000259" key="1">
    <source>
        <dbReference type="Pfam" id="PF01261"/>
    </source>
</evidence>
<organism evidence="2">
    <name type="scientific">freshwater metagenome</name>
    <dbReference type="NCBI Taxonomy" id="449393"/>
    <lineage>
        <taxon>unclassified sequences</taxon>
        <taxon>metagenomes</taxon>
        <taxon>ecological metagenomes</taxon>
    </lineage>
</organism>
<dbReference type="Gene3D" id="3.20.20.150">
    <property type="entry name" value="Divalent-metal-dependent TIM barrel enzymes"/>
    <property type="match status" value="1"/>
</dbReference>
<evidence type="ECO:0000313" key="2">
    <source>
        <dbReference type="EMBL" id="CAB4578790.1"/>
    </source>
</evidence>
<sequence length="257" mass="27487">MTRLLSISAGVHPDLSPADMASTAARAGWPACGIWFDGTTWSDRTTAEVRRRLDDTGIVALDVEPIIPAAGSDDHAARLVEAAAILGARFVLFTSRLKDHSATANRYAEVCAMAEPHGITVVCEFLPIFPLSSIEIAAHVVAGAGSNNTGILVDNLHLSRSGGSIADVRRLGIERFPYLQISDAPSEPPTDLGALVDEALNGRLLPGEGGLPIMELLDAVPDVALSFEVRSRFLRETYVDPVDRARILLKWARAVSD</sequence>
<dbReference type="SUPFAM" id="SSF51658">
    <property type="entry name" value="Xylose isomerase-like"/>
    <property type="match status" value="1"/>
</dbReference>